<feature type="chain" id="PRO_5030743005" evidence="1">
    <location>
        <begin position="26"/>
        <end position="165"/>
    </location>
</feature>
<protein>
    <submittedName>
        <fullName evidence="2">Uncharacterized protein</fullName>
    </submittedName>
</protein>
<feature type="signal peptide" evidence="1">
    <location>
        <begin position="1"/>
        <end position="25"/>
    </location>
</feature>
<dbReference type="EMBL" id="JACHIR010000001">
    <property type="protein sequence ID" value="MBB5888957.1"/>
    <property type="molecule type" value="Genomic_DNA"/>
</dbReference>
<reference evidence="2 3" key="1">
    <citation type="submission" date="2020-08" db="EMBL/GenBank/DDBJ databases">
        <title>Sequencing the genomes of 1000 actinobacteria strains.</title>
        <authorList>
            <person name="Klenk H.-P."/>
        </authorList>
    </citation>
    <scope>NUCLEOTIDE SEQUENCE [LARGE SCALE GENOMIC DNA]</scope>
    <source>
        <strain evidence="2 3">DSM 43851</strain>
    </source>
</reference>
<dbReference type="AlphaFoldDB" id="A0A7W9KAC4"/>
<dbReference type="RefSeq" id="WP_184857520.1">
    <property type="nucleotide sequence ID" value="NZ_BAAAWY010000013.1"/>
</dbReference>
<keyword evidence="3" id="KW-1185">Reference proteome</keyword>
<gene>
    <name evidence="2" type="ORF">BJ998_000153</name>
</gene>
<proteinExistence type="predicted"/>
<evidence type="ECO:0000256" key="1">
    <source>
        <dbReference type="SAM" id="SignalP"/>
    </source>
</evidence>
<accession>A0A7W9KAC4</accession>
<dbReference type="Proteomes" id="UP000585638">
    <property type="component" value="Unassembled WGS sequence"/>
</dbReference>
<name>A0A7W9KAC4_9PSEU</name>
<evidence type="ECO:0000313" key="2">
    <source>
        <dbReference type="EMBL" id="MBB5888957.1"/>
    </source>
</evidence>
<sequence length="165" mass="17097">MIGRVIAALPVAAAVAVLAVPTAFADTTPVSSLDFTAEPGSFPAKTSVHWAEPDQEVLISDRQNTIRVVADAGFANVAVELRGPNAAPLQAGTYDTVGDPRSHPELASVLVISDGLGCYAEQGGITVDRIEVDPSTGLLAAFDGSFDQRCPGSTGTGHGEIHFRR</sequence>
<evidence type="ECO:0000313" key="3">
    <source>
        <dbReference type="Proteomes" id="UP000585638"/>
    </source>
</evidence>
<comment type="caution">
    <text evidence="2">The sequence shown here is derived from an EMBL/GenBank/DDBJ whole genome shotgun (WGS) entry which is preliminary data.</text>
</comment>
<keyword evidence="1" id="KW-0732">Signal</keyword>
<organism evidence="2 3">
    <name type="scientific">Kutzneria kofuensis</name>
    <dbReference type="NCBI Taxonomy" id="103725"/>
    <lineage>
        <taxon>Bacteria</taxon>
        <taxon>Bacillati</taxon>
        <taxon>Actinomycetota</taxon>
        <taxon>Actinomycetes</taxon>
        <taxon>Pseudonocardiales</taxon>
        <taxon>Pseudonocardiaceae</taxon>
        <taxon>Kutzneria</taxon>
    </lineage>
</organism>